<comment type="caution">
    <text evidence="1">The sequence shown here is derived from an EMBL/GenBank/DDBJ whole genome shotgun (WGS) entry which is preliminary data.</text>
</comment>
<proteinExistence type="predicted"/>
<protein>
    <submittedName>
        <fullName evidence="1">Uncharacterized protein</fullName>
    </submittedName>
</protein>
<evidence type="ECO:0000313" key="1">
    <source>
        <dbReference type="EMBL" id="CDH26815.1"/>
    </source>
</evidence>
<dbReference type="Proteomes" id="UP000028493">
    <property type="component" value="Unassembled WGS sequence"/>
</dbReference>
<organism evidence="1">
    <name type="scientific">Xenorhabdus bovienii str. kraussei Becker Underwood</name>
    <dbReference type="NCBI Taxonomy" id="1398204"/>
    <lineage>
        <taxon>Bacteria</taxon>
        <taxon>Pseudomonadati</taxon>
        <taxon>Pseudomonadota</taxon>
        <taxon>Gammaproteobacteria</taxon>
        <taxon>Enterobacterales</taxon>
        <taxon>Morganellaceae</taxon>
        <taxon>Xenorhabdus</taxon>
    </lineage>
</organism>
<dbReference type="HOGENOM" id="CLU_3086314_0_0_6"/>
<gene>
    <name evidence="1" type="ORF">XBKB1_950005</name>
</gene>
<name>A0A077PR80_XENBV</name>
<dbReference type="EMBL" id="CBSZ010000434">
    <property type="protein sequence ID" value="CDH26815.1"/>
    <property type="molecule type" value="Genomic_DNA"/>
</dbReference>
<reference evidence="1" key="1">
    <citation type="submission" date="2013-07" db="EMBL/GenBank/DDBJ databases">
        <title>Sub-species coevolution in mutualistic symbiosis.</title>
        <authorList>
            <person name="Murfin K."/>
            <person name="Klassen J."/>
            <person name="Lee M."/>
            <person name="Forst S."/>
            <person name="Stock P."/>
            <person name="Goodrich-Blair H."/>
        </authorList>
    </citation>
    <scope>NUCLEOTIDE SEQUENCE [LARGE SCALE GENOMIC DNA]</scope>
    <source>
        <strain evidence="1">Kraussei Becker Underwood</strain>
    </source>
</reference>
<accession>A0A077PR80</accession>
<dbReference type="AlphaFoldDB" id="A0A077PR80"/>
<sequence length="52" mass="5891">MQSRLRRNESRQDNEAFILIDQALNGEHPIAVLSTSRAPAITQHTLTLLHII</sequence>